<dbReference type="RefSeq" id="WP_320689052.1">
    <property type="nucleotide sequence ID" value="NZ_JAXBLV010000222.1"/>
</dbReference>
<dbReference type="SMART" id="SM00567">
    <property type="entry name" value="EZ_HEAT"/>
    <property type="match status" value="5"/>
</dbReference>
<dbReference type="EMBL" id="JAXBLV010000222">
    <property type="protein sequence ID" value="MDY3562777.1"/>
    <property type="molecule type" value="Genomic_DNA"/>
</dbReference>
<dbReference type="InterPro" id="IPR016024">
    <property type="entry name" value="ARM-type_fold"/>
</dbReference>
<proteinExistence type="predicted"/>
<dbReference type="Proteomes" id="UP001272242">
    <property type="component" value="Unassembled WGS sequence"/>
</dbReference>
<organism evidence="1 2">
    <name type="scientific">Gemmata algarum</name>
    <dbReference type="NCBI Taxonomy" id="2975278"/>
    <lineage>
        <taxon>Bacteria</taxon>
        <taxon>Pseudomonadati</taxon>
        <taxon>Planctomycetota</taxon>
        <taxon>Planctomycetia</taxon>
        <taxon>Gemmatales</taxon>
        <taxon>Gemmataceae</taxon>
        <taxon>Gemmata</taxon>
    </lineage>
</organism>
<evidence type="ECO:0000313" key="2">
    <source>
        <dbReference type="Proteomes" id="UP001272242"/>
    </source>
</evidence>
<name>A0ABU5F5D4_9BACT</name>
<protein>
    <submittedName>
        <fullName evidence="1">HEAT repeat domain-containing protein</fullName>
    </submittedName>
</protein>
<dbReference type="InterPro" id="IPR011989">
    <property type="entry name" value="ARM-like"/>
</dbReference>
<dbReference type="InterPro" id="IPR004155">
    <property type="entry name" value="PBS_lyase_HEAT"/>
</dbReference>
<reference evidence="2" key="1">
    <citation type="journal article" date="2023" name="Mar. Drugs">
        <title>Gemmata algarum, a Novel Planctomycete Isolated from an Algal Mat, Displays Antimicrobial Activity.</title>
        <authorList>
            <person name="Kumar G."/>
            <person name="Kallscheuer N."/>
            <person name="Kashif M."/>
            <person name="Ahamad S."/>
            <person name="Jagadeeshwari U."/>
            <person name="Pannikurungottu S."/>
            <person name="Haufschild T."/>
            <person name="Kabuu M."/>
            <person name="Sasikala C."/>
            <person name="Jogler C."/>
            <person name="Ramana C."/>
        </authorList>
    </citation>
    <scope>NUCLEOTIDE SEQUENCE [LARGE SCALE GENOMIC DNA]</scope>
    <source>
        <strain evidence="2">JC673</strain>
    </source>
</reference>
<dbReference type="Gene3D" id="1.25.10.10">
    <property type="entry name" value="Leucine-rich Repeat Variant"/>
    <property type="match status" value="1"/>
</dbReference>
<accession>A0ABU5F5D4</accession>
<evidence type="ECO:0000313" key="1">
    <source>
        <dbReference type="EMBL" id="MDY3562777.1"/>
    </source>
</evidence>
<dbReference type="SUPFAM" id="SSF48371">
    <property type="entry name" value="ARM repeat"/>
    <property type="match status" value="1"/>
</dbReference>
<comment type="caution">
    <text evidence="1">The sequence shown here is derived from an EMBL/GenBank/DDBJ whole genome shotgun (WGS) entry which is preliminary data.</text>
</comment>
<sequence>MPTLEKIQNLPDGYFHRLCDDLIRRLHPRYARLRTHGLNAAGESIVGQPDSYVGDSATTCRIAVCYTVQEKSWWTKLLEDVQKAVAASPNVEEIVAALPWDVDRDGPTKGENLDWLEKAKVAAGKARLSTLHGPEIARLLDTDHQDLRHAHLGIPYSRLTHQAILAACRHATAAALADLQAYGRYDPGRYLYRDADRELFRLWQRAARGTSSGADREESVRLIALVNDSGFGKTSLLCSFAASLSACQPVMFLQARHLSFAGEDALVRAVVQALQGVLAPELARGEEVEVVYHLRQDRLTVVLDGLDEDGNAVAVRRAVRYWLDSRLGCRSVLVLSSRREFWRLAYERSWGRWMAGLMADDREAVTPGERTALTGSEPSAGVCLPGLFSPMELERAWVAGGRLPADMYTLPGEVREELRHPFTLRAFLELSAGGGPVVARSRTDIMSAWLDVRLRAEEDAANRITADVYRVALAEVAKRIAAGNAGWVAVDQLGGVPRFDASRPPGKPVERLLHAGILEPLPGHADRIRFVFEAVQDFFLAENDVAAVAGDPQTVALALADGSFSGVYIRLERLGRGLTGSPVRNEFLDALADLDPVRAAVVMQADPGAYEPAVRKKVVAELRERLGSRHRVRAAFTANLLGHLDCQEARNALLEGLPAEKCPFHLRVSGARAFTRLGCVDGVAFVYAYPWFGQGDDPYYFSEDIQRTRAASPAFRSALGDYAAVRLAAASGTSEHVRAVTVLAHLGNARLVEHLKDRLATNGALQGYENHALIAVGTEPAAAVFTSSLRGAATSLSQLGYEDGGMARMHVHYSVSPKSADLRYLITPPFEAALEALIGDADEEVAGLAADLADTNKSPRLLHRSLVVRAGRRGLHSLSTDRVADTVDPPTWVSWWNAAESDAIRSMLLTAMSPVPSAETERILIECLDNPQFRSAAAAQLGQMGSQHAAAPLRRLLEEGLRGWDALEVIRAISLLADPAAVGVLAQMAQDTSGDQLSIITTALGAIGTEASERVLVELLDSGKEADWLVSGLFVHGSPTAVARLVAEARKDGRGPNWLAERLRQAFRWWGWTVGRFHTHVQDRDLIAYLEEQEHEFKGPAKWTLLHAIEPIDSENVRRLLRKVANRRGTPEDDVVRGDDGLRASWLASRDLMNREDAAAVEHFVTEAISLDERRAWAARDLVKLPRDVVATRLREALTAAETDELRAVVVRLMGHFGNEEDAAAVHGFVESGNDGLADAAYEALCRLRDPLLVPADWGGP</sequence>
<gene>
    <name evidence="1" type="ORF">R5W23_004256</name>
</gene>
<keyword evidence="2" id="KW-1185">Reference proteome</keyword>